<evidence type="ECO:0000259" key="5">
    <source>
        <dbReference type="Pfam" id="PF00501"/>
    </source>
</evidence>
<dbReference type="PANTHER" id="PTHR24096:SF149">
    <property type="entry name" value="AMP-BINDING DOMAIN-CONTAINING PROTEIN-RELATED"/>
    <property type="match status" value="1"/>
</dbReference>
<gene>
    <name evidence="7" type="ORF">PAPOLLO_LOCUS17821</name>
</gene>
<keyword evidence="8" id="KW-1185">Reference proteome</keyword>
<evidence type="ECO:0000256" key="3">
    <source>
        <dbReference type="ARBA" id="ARBA00022598"/>
    </source>
</evidence>
<dbReference type="GO" id="GO:0005777">
    <property type="term" value="C:peroxisome"/>
    <property type="evidence" value="ECO:0007669"/>
    <property type="project" value="UniProtKB-SubCell"/>
</dbReference>
<dbReference type="OrthoDB" id="10253869at2759"/>
<dbReference type="AlphaFoldDB" id="A0A8S3XIK4"/>
<dbReference type="Proteomes" id="UP000691718">
    <property type="component" value="Unassembled WGS sequence"/>
</dbReference>
<dbReference type="Pfam" id="PF00501">
    <property type="entry name" value="AMP-binding"/>
    <property type="match status" value="1"/>
</dbReference>
<proteinExistence type="inferred from homology"/>
<dbReference type="GO" id="GO:0016405">
    <property type="term" value="F:CoA-ligase activity"/>
    <property type="evidence" value="ECO:0007669"/>
    <property type="project" value="TreeGrafter"/>
</dbReference>
<comment type="similarity">
    <text evidence="2">Belongs to the ATP-dependent AMP-binding enzyme family.</text>
</comment>
<evidence type="ECO:0000256" key="4">
    <source>
        <dbReference type="ARBA" id="ARBA00023140"/>
    </source>
</evidence>
<dbReference type="InterPro" id="IPR020845">
    <property type="entry name" value="AMP-binding_CS"/>
</dbReference>
<protein>
    <submittedName>
        <fullName evidence="7">(apollo) hypothetical protein</fullName>
    </submittedName>
</protein>
<dbReference type="InterPro" id="IPR025110">
    <property type="entry name" value="AMP-bd_C"/>
</dbReference>
<feature type="domain" description="AMP-dependent synthetase/ligase" evidence="5">
    <location>
        <begin position="107"/>
        <end position="446"/>
    </location>
</feature>
<evidence type="ECO:0000313" key="7">
    <source>
        <dbReference type="EMBL" id="CAG5022827.1"/>
    </source>
</evidence>
<comment type="subcellular location">
    <subcellularLocation>
        <location evidence="1">Peroxisome</location>
    </subcellularLocation>
</comment>
<evidence type="ECO:0000256" key="2">
    <source>
        <dbReference type="ARBA" id="ARBA00006432"/>
    </source>
</evidence>
<keyword evidence="4" id="KW-0576">Peroxisome</keyword>
<reference evidence="7" key="1">
    <citation type="submission" date="2021-04" db="EMBL/GenBank/DDBJ databases">
        <authorList>
            <person name="Tunstrom K."/>
        </authorList>
    </citation>
    <scope>NUCLEOTIDE SEQUENCE</scope>
</reference>
<keyword evidence="3" id="KW-0436">Ligase</keyword>
<accession>A0A8S3XIK4</accession>
<dbReference type="PROSITE" id="PS00455">
    <property type="entry name" value="AMP_BINDING"/>
    <property type="match status" value="1"/>
</dbReference>
<evidence type="ECO:0000256" key="1">
    <source>
        <dbReference type="ARBA" id="ARBA00004275"/>
    </source>
</evidence>
<sequence length="589" mass="66821">MILWLLINGLKHPACRINPNYNPSNKNDDYAFIPRITRKNMSEKRINDAVHWFINDLSSRVIAESGIPSDRYHLGKLILQSFNDAPDFVMQIDGATGELETNLSALKRTIQCAVAFRNFGLKRGDVMVLMAPNHVNIAVPFYAALYLGVIIAAVDRTLSVKELQESFSVSQPKLVICQSEKAQDIQLALNKLDLNTHIVSFDKGDYLFNFADFLEKYEDASAVEDFKPTDFDPEDTIAFLIATSGTTGLPKAAAVTHKNIAITNPYVWVSHFNFPTPTRLAMIGSPLQWLTALMTFVMSPILRYTRLQTSLLLTPEHAYYLINKYRPSYTILSPTFMTTLLKSGDRELCDFSCFELILLGGSAVPKDLIDEIKRLTPQTEVLNVYGMSELTSIGFIPDFSPPESCGKPLGCFRYRLVDPDTQKDVLKPNVPGELWMKGPGIFKEYYRNLEATEETFAEDRWFKTGDMFYRDEHWNYFYVERIKLLMKYKSYQISPVEVENVIRQHPGILDVAVTSIPDQECGDLPVACVMTRAGYVVTAHEIKHLVKNSLSDSKQLRGGVIFVNEIPMTASTKVHRRKLKEMARVMDKE</sequence>
<feature type="domain" description="AMP-binding enzyme C-terminal" evidence="6">
    <location>
        <begin position="497"/>
        <end position="573"/>
    </location>
</feature>
<dbReference type="EMBL" id="CAJQZP010001149">
    <property type="protein sequence ID" value="CAG5022827.1"/>
    <property type="molecule type" value="Genomic_DNA"/>
</dbReference>
<name>A0A8S3XIK4_PARAO</name>
<organism evidence="7 8">
    <name type="scientific">Parnassius apollo</name>
    <name type="common">Apollo butterfly</name>
    <name type="synonym">Papilio apollo</name>
    <dbReference type="NCBI Taxonomy" id="110799"/>
    <lineage>
        <taxon>Eukaryota</taxon>
        <taxon>Metazoa</taxon>
        <taxon>Ecdysozoa</taxon>
        <taxon>Arthropoda</taxon>
        <taxon>Hexapoda</taxon>
        <taxon>Insecta</taxon>
        <taxon>Pterygota</taxon>
        <taxon>Neoptera</taxon>
        <taxon>Endopterygota</taxon>
        <taxon>Lepidoptera</taxon>
        <taxon>Glossata</taxon>
        <taxon>Ditrysia</taxon>
        <taxon>Papilionoidea</taxon>
        <taxon>Papilionidae</taxon>
        <taxon>Parnassiinae</taxon>
        <taxon>Parnassini</taxon>
        <taxon>Parnassius</taxon>
        <taxon>Parnassius</taxon>
    </lineage>
</organism>
<comment type="caution">
    <text evidence="7">The sequence shown here is derived from an EMBL/GenBank/DDBJ whole genome shotgun (WGS) entry which is preliminary data.</text>
</comment>
<evidence type="ECO:0000313" key="8">
    <source>
        <dbReference type="Proteomes" id="UP000691718"/>
    </source>
</evidence>
<dbReference type="PANTHER" id="PTHR24096">
    <property type="entry name" value="LONG-CHAIN-FATTY-ACID--COA LIGASE"/>
    <property type="match status" value="1"/>
</dbReference>
<evidence type="ECO:0000259" key="6">
    <source>
        <dbReference type="Pfam" id="PF13193"/>
    </source>
</evidence>
<dbReference type="Pfam" id="PF13193">
    <property type="entry name" value="AMP-binding_C"/>
    <property type="match status" value="1"/>
</dbReference>
<dbReference type="InterPro" id="IPR000873">
    <property type="entry name" value="AMP-dep_synth/lig_dom"/>
</dbReference>